<keyword evidence="4" id="KW-0746">Sphingolipid metabolism</keyword>
<dbReference type="HOGENOM" id="CLU_108261_0_0_1"/>
<reference evidence="16" key="3">
    <citation type="submission" date="2025-08" db="UniProtKB">
        <authorList>
            <consortium name="Ensembl"/>
        </authorList>
    </citation>
    <scope>IDENTIFICATION</scope>
    <source>
        <strain evidence="16">17573</strain>
    </source>
</reference>
<dbReference type="VEuPathDB" id="HostDB:ENSMMUG00000022869"/>
<dbReference type="Pfam" id="PF02221">
    <property type="entry name" value="E1_DerP2_DerF2"/>
    <property type="match status" value="1"/>
</dbReference>
<dbReference type="FunFam" id="2.70.220.10:FF:000001">
    <property type="entry name" value="GM2 ganglioside activator protein"/>
    <property type="match status" value="1"/>
</dbReference>
<evidence type="ECO:0000259" key="15">
    <source>
        <dbReference type="SMART" id="SM00737"/>
    </source>
</evidence>
<dbReference type="Gene3D" id="2.70.220.10">
    <property type="entry name" value="Ganglioside GM2 activator"/>
    <property type="match status" value="1"/>
</dbReference>
<dbReference type="SUPFAM" id="SSF63707">
    <property type="entry name" value="Ganglioside M2 (gm2) activator"/>
    <property type="match status" value="1"/>
</dbReference>
<keyword evidence="7" id="KW-0325">Glycoprotein</keyword>
<dbReference type="InterPro" id="IPR003172">
    <property type="entry name" value="ML_dom"/>
</dbReference>
<evidence type="ECO:0000256" key="5">
    <source>
        <dbReference type="ARBA" id="ARBA00023098"/>
    </source>
</evidence>
<evidence type="ECO:0000256" key="3">
    <source>
        <dbReference type="ARBA" id="ARBA00022801"/>
    </source>
</evidence>
<evidence type="ECO:0000256" key="6">
    <source>
        <dbReference type="ARBA" id="ARBA00023157"/>
    </source>
</evidence>
<dbReference type="ExpressionAtlas" id="F6WMW1">
    <property type="expression patterns" value="baseline and differential"/>
</dbReference>
<evidence type="ECO:0000256" key="12">
    <source>
        <dbReference type="ARBA" id="ARBA00076844"/>
    </source>
</evidence>
<dbReference type="FunCoup" id="F6WMW1">
    <property type="interactions" value="557"/>
</dbReference>
<dbReference type="GO" id="GO:0004563">
    <property type="term" value="F:beta-N-acetylhexosaminidase activity"/>
    <property type="evidence" value="ECO:0007669"/>
    <property type="project" value="Ensembl"/>
</dbReference>
<dbReference type="AlphaFoldDB" id="F6WMW1"/>
<dbReference type="GO" id="GO:0005764">
    <property type="term" value="C:lysosome"/>
    <property type="evidence" value="ECO:0007669"/>
    <property type="project" value="UniProtKB-SubCell"/>
</dbReference>
<comment type="catalytic activity">
    <reaction evidence="9">
        <text>cholesterol(in) = cholesterol(out)</text>
        <dbReference type="Rhea" id="RHEA:39747"/>
        <dbReference type="ChEBI" id="CHEBI:16113"/>
    </reaction>
</comment>
<dbReference type="InterPro" id="IPR036846">
    <property type="entry name" value="GM2-AP_sf"/>
</dbReference>
<feature type="domain" description="MD-2-related lipid-recognition" evidence="15">
    <location>
        <begin position="70"/>
        <end position="222"/>
    </location>
</feature>
<reference evidence="17" key="1">
    <citation type="journal article" date="2007" name="Science">
        <title>Evolutionary and biomedical insights from the rhesus macaque genome.</title>
        <authorList>
            <person name="Gibbs R.A."/>
            <person name="Rogers J."/>
            <person name="Katze M.G."/>
            <person name="Bumgarner R."/>
            <person name="Weinstock G.M."/>
            <person name="Mardis E.R."/>
            <person name="Remington K.A."/>
            <person name="Strausberg R.L."/>
            <person name="Venter J.C."/>
            <person name="Wilson R.K."/>
            <person name="Batzer M.A."/>
            <person name="Bustamante C.D."/>
            <person name="Eichler E.E."/>
            <person name="Hahn M.W."/>
            <person name="Hardison R.C."/>
            <person name="Makova K.D."/>
            <person name="Miller W."/>
            <person name="Milosavljevic A."/>
            <person name="Palermo R.E."/>
            <person name="Siepel A."/>
            <person name="Sikela J.M."/>
            <person name="Attaway T."/>
            <person name="Bell S."/>
            <person name="Bernard K.E."/>
            <person name="Buhay C.J."/>
            <person name="Chandrabose M.N."/>
            <person name="Dao M."/>
            <person name="Davis C."/>
            <person name="Delehaunty K.D."/>
            <person name="Ding Y."/>
            <person name="Dinh H.H."/>
            <person name="Dugan-Rocha S."/>
            <person name="Fulton L.A."/>
            <person name="Gabisi R.A."/>
            <person name="Garner T.T."/>
            <person name="Godfrey J."/>
            <person name="Hawes A.C."/>
            <person name="Hernandez J."/>
            <person name="Hines S."/>
            <person name="Holder M."/>
            <person name="Hume J."/>
            <person name="Jhangiani S.N."/>
            <person name="Joshi V."/>
            <person name="Khan Z.M."/>
            <person name="Kirkness E.F."/>
            <person name="Cree A."/>
            <person name="Fowler R.G."/>
            <person name="Lee S."/>
            <person name="Lewis L.R."/>
            <person name="Li Z."/>
            <person name="Liu Y.-S."/>
            <person name="Moore S.M."/>
            <person name="Muzny D."/>
            <person name="Nazareth L.V."/>
            <person name="Ngo D.N."/>
            <person name="Okwuonu G.O."/>
            <person name="Pai G."/>
            <person name="Parker D."/>
            <person name="Paul H.A."/>
            <person name="Pfannkoch C."/>
            <person name="Pohl C.S."/>
            <person name="Rogers Y.-H.C."/>
            <person name="Ruiz S.J."/>
            <person name="Sabo A."/>
            <person name="Santibanez J."/>
            <person name="Schneider B.W."/>
            <person name="Smith S.M."/>
            <person name="Sodergren E."/>
            <person name="Svatek A.F."/>
            <person name="Utterback T.R."/>
            <person name="Vattathil S."/>
            <person name="Warren W."/>
            <person name="White C.S."/>
            <person name="Chinwalla A.T."/>
            <person name="Feng Y."/>
            <person name="Halpern A.L."/>
            <person name="Hillier L.W."/>
            <person name="Huang X."/>
            <person name="Minx P."/>
            <person name="Nelson J.O."/>
            <person name="Pepin K.H."/>
            <person name="Qin X."/>
            <person name="Sutton G.G."/>
            <person name="Venter E."/>
            <person name="Walenz B.P."/>
            <person name="Wallis J.W."/>
            <person name="Worley K.C."/>
            <person name="Yang S.-P."/>
            <person name="Jones S.M."/>
            <person name="Marra M.A."/>
            <person name="Rocchi M."/>
            <person name="Schein J.E."/>
            <person name="Baertsch R."/>
            <person name="Clarke L."/>
            <person name="Csuros M."/>
            <person name="Glasscock J."/>
            <person name="Harris R.A."/>
            <person name="Havlak P."/>
            <person name="Jackson A.R."/>
            <person name="Jiang H."/>
            <person name="Liu Y."/>
            <person name="Messina D.N."/>
            <person name="Shen Y."/>
            <person name="Song H.X.-Z."/>
            <person name="Wylie T."/>
            <person name="Zhang L."/>
            <person name="Birney E."/>
            <person name="Han K."/>
            <person name="Konkel M.K."/>
            <person name="Lee J."/>
            <person name="Smit A.F.A."/>
            <person name="Ullmer B."/>
            <person name="Wang H."/>
            <person name="Xing J."/>
            <person name="Burhans R."/>
            <person name="Cheng Z."/>
            <person name="Karro J.E."/>
            <person name="Ma J."/>
            <person name="Raney B."/>
            <person name="She X."/>
            <person name="Cox M.J."/>
            <person name="Demuth J.P."/>
            <person name="Dumas L.J."/>
            <person name="Han S.-G."/>
            <person name="Hopkins J."/>
            <person name="Karimpour-Fard A."/>
            <person name="Kim Y.H."/>
            <person name="Pollack J.R."/>
            <person name="Vinar T."/>
            <person name="Addo-Quaye C."/>
            <person name="Degenhardt J."/>
            <person name="Denby A."/>
            <person name="Hubisz M.J."/>
            <person name="Indap A."/>
            <person name="Kosiol C."/>
            <person name="Lahn B.T."/>
            <person name="Lawson H.A."/>
            <person name="Marklein A."/>
            <person name="Nielsen R."/>
            <person name="Vallender E.J."/>
            <person name="Clark A.G."/>
            <person name="Ferguson B."/>
            <person name="Hernandez R.D."/>
            <person name="Hirani K."/>
            <person name="Kehrer-Sawatzki H."/>
            <person name="Kolb J."/>
            <person name="Patil S."/>
            <person name="Pu L.-L."/>
            <person name="Ren Y."/>
            <person name="Smith D.G."/>
            <person name="Wheeler D.A."/>
            <person name="Schenck I."/>
            <person name="Ball E.V."/>
            <person name="Chen R."/>
            <person name="Cooper D.N."/>
            <person name="Giardine B."/>
            <person name="Hsu F."/>
            <person name="Kent W.J."/>
            <person name="Lesk A."/>
            <person name="Nelson D.L."/>
            <person name="O'brien W.E."/>
            <person name="Pruefer K."/>
            <person name="Stenson P.D."/>
            <person name="Wallace J.C."/>
            <person name="Ke H."/>
            <person name="Liu X.-M."/>
            <person name="Wang P."/>
            <person name="Xiang A.P."/>
            <person name="Yang F."/>
            <person name="Barber G.P."/>
            <person name="Haussler D."/>
            <person name="Karolchik D."/>
            <person name="Kern A.D."/>
            <person name="Kuhn R.M."/>
            <person name="Smith K.E."/>
            <person name="Zwieg A.S."/>
        </authorList>
    </citation>
    <scope>NUCLEOTIDE SEQUENCE [LARGE SCALE GENOMIC DNA]</scope>
    <source>
        <strain evidence="17">17573</strain>
    </source>
</reference>
<reference evidence="16" key="2">
    <citation type="submission" date="2019-01" db="EMBL/GenBank/DDBJ databases">
        <authorList>
            <person name="Graves T."/>
            <person name="Eichler E.E."/>
            <person name="Wilson R.K."/>
        </authorList>
    </citation>
    <scope>NUCLEOTIDE SEQUENCE [LARGE SCALE GENOMIC DNA]</scope>
    <source>
        <strain evidence="16">17573</strain>
    </source>
</reference>
<keyword evidence="5" id="KW-0443">Lipid metabolism</keyword>
<evidence type="ECO:0000256" key="13">
    <source>
        <dbReference type="ARBA" id="ARBA00078772"/>
    </source>
</evidence>
<dbReference type="Proteomes" id="UP000006718">
    <property type="component" value="Chromosome 6"/>
</dbReference>
<dbReference type="GO" id="GO:0009313">
    <property type="term" value="P:oligosaccharide catabolic process"/>
    <property type="evidence" value="ECO:0007669"/>
    <property type="project" value="Ensembl"/>
</dbReference>
<reference evidence="16" key="4">
    <citation type="submission" date="2025-09" db="UniProtKB">
        <authorList>
            <consortium name="Ensembl"/>
        </authorList>
    </citation>
    <scope>IDENTIFICATION</scope>
    <source>
        <strain evidence="16">17573</strain>
    </source>
</reference>
<evidence type="ECO:0000313" key="16">
    <source>
        <dbReference type="Ensembl" id="ENSMMUP00000030116.4"/>
    </source>
</evidence>
<keyword evidence="6" id="KW-1015">Disulfide bond</keyword>
<organism evidence="16 17">
    <name type="scientific">Macaca mulatta</name>
    <name type="common">Rhesus macaque</name>
    <dbReference type="NCBI Taxonomy" id="9544"/>
    <lineage>
        <taxon>Eukaryota</taxon>
        <taxon>Metazoa</taxon>
        <taxon>Chordata</taxon>
        <taxon>Craniata</taxon>
        <taxon>Vertebrata</taxon>
        <taxon>Euteleostomi</taxon>
        <taxon>Mammalia</taxon>
        <taxon>Eutheria</taxon>
        <taxon>Euarchontoglires</taxon>
        <taxon>Primates</taxon>
        <taxon>Haplorrhini</taxon>
        <taxon>Catarrhini</taxon>
        <taxon>Cercopithecidae</taxon>
        <taxon>Cercopithecinae</taxon>
        <taxon>Macaca</taxon>
    </lineage>
</organism>
<dbReference type="Bgee" id="ENSMMUG00000022869">
    <property type="expression patterns" value="Expressed in spleen and 21 other cell types or tissues"/>
</dbReference>
<keyword evidence="2" id="KW-0732">Signal</keyword>
<evidence type="ECO:0000256" key="8">
    <source>
        <dbReference type="ARBA" id="ARBA00023228"/>
    </source>
</evidence>
<dbReference type="GO" id="GO:0019915">
    <property type="term" value="P:lipid storage"/>
    <property type="evidence" value="ECO:0007669"/>
    <property type="project" value="Ensembl"/>
</dbReference>
<dbReference type="GO" id="GO:0008047">
    <property type="term" value="F:enzyme activator activity"/>
    <property type="evidence" value="ECO:0007669"/>
    <property type="project" value="Ensembl"/>
</dbReference>
<evidence type="ECO:0000256" key="4">
    <source>
        <dbReference type="ARBA" id="ARBA00022919"/>
    </source>
</evidence>
<dbReference type="InterPro" id="IPR028996">
    <property type="entry name" value="GM2-AP"/>
</dbReference>
<evidence type="ECO:0000256" key="10">
    <source>
        <dbReference type="ARBA" id="ARBA00056463"/>
    </source>
</evidence>
<evidence type="ECO:0000256" key="2">
    <source>
        <dbReference type="ARBA" id="ARBA00022729"/>
    </source>
</evidence>
<protein>
    <recommendedName>
        <fullName evidence="11">Ganglioside GM2 activator</fullName>
    </recommendedName>
    <alternativeName>
        <fullName evidence="12">Cerebroside sulfate activator protein</fullName>
    </alternativeName>
    <alternativeName>
        <fullName evidence="13">GM2-AP</fullName>
    </alternativeName>
    <alternativeName>
        <fullName evidence="14">Sphingolipid activator protein 3</fullName>
    </alternativeName>
</protein>
<comment type="subcellular location">
    <subcellularLocation>
        <location evidence="1">Lysosome</location>
    </subcellularLocation>
</comment>
<name>F6WMW1_MACMU</name>
<dbReference type="GO" id="GO:0007611">
    <property type="term" value="P:learning or memory"/>
    <property type="evidence" value="ECO:0007669"/>
    <property type="project" value="Ensembl"/>
</dbReference>
<comment type="function">
    <text evidence="10">The large binding pocket can accommodate several single chain phospholipids and fatty acids, GM2A also exhibits some calcium-independent phospholipase activity. Binds gangliosides and stimulates ganglioside GM2 degradation. It stimulates only the breakdown of ganglioside GM2 and glycolipid GA2 by beta-hexosaminidase A. It extracts single GM2 molecules from membranes and presents them in soluble form to beta-hexosaminidase A for cleavage of N-acetyl-D-galactosamine and conversion to GM3. Has cholesterol transfer activity.</text>
</comment>
<dbReference type="GO" id="GO:0006689">
    <property type="term" value="P:ganglioside catabolic process"/>
    <property type="evidence" value="ECO:0007669"/>
    <property type="project" value="Ensembl"/>
</dbReference>
<evidence type="ECO:0000256" key="11">
    <source>
        <dbReference type="ARBA" id="ARBA00067188"/>
    </source>
</evidence>
<dbReference type="GO" id="GO:0005829">
    <property type="term" value="C:cytosol"/>
    <property type="evidence" value="ECO:0007669"/>
    <property type="project" value="Ensembl"/>
</dbReference>
<gene>
    <name evidence="16 18" type="primary">GM2A</name>
</gene>
<dbReference type="PANTHER" id="PTHR17357:SF0">
    <property type="entry name" value="GANGLIOSIDE GM2 ACTIVATOR"/>
    <property type="match status" value="1"/>
</dbReference>
<keyword evidence="17" id="KW-1185">Reference proteome</keyword>
<dbReference type="SMR" id="F6WMW1"/>
<evidence type="ECO:0000313" key="17">
    <source>
        <dbReference type="Proteomes" id="UP000006718"/>
    </source>
</evidence>
<dbReference type="GeneTree" id="ENSGT00390000003288"/>
<dbReference type="InParanoid" id="F6WMW1"/>
<dbReference type="VGNC" id="VGNC:73078">
    <property type="gene designation" value="GM2A"/>
</dbReference>
<dbReference type="STRING" id="9544.ENSMMUP00000030116"/>
<dbReference type="CDD" id="cd00258">
    <property type="entry name" value="GM2-AP"/>
    <property type="match status" value="1"/>
</dbReference>
<accession>F6WMW1</accession>
<evidence type="ECO:0000313" key="18">
    <source>
        <dbReference type="VGNC" id="VGNC:73078"/>
    </source>
</evidence>
<keyword evidence="3" id="KW-0378">Hydrolase</keyword>
<evidence type="ECO:0000256" key="1">
    <source>
        <dbReference type="ARBA" id="ARBA00004371"/>
    </source>
</evidence>
<evidence type="ECO:0000256" key="14">
    <source>
        <dbReference type="ARBA" id="ARBA00083925"/>
    </source>
</evidence>
<evidence type="ECO:0000256" key="7">
    <source>
        <dbReference type="ARBA" id="ARBA00023180"/>
    </source>
</evidence>
<dbReference type="Ensembl" id="ENSMMUT00000032192.4">
    <property type="protein sequence ID" value="ENSMMUP00000030116.4"/>
    <property type="gene ID" value="ENSMMUG00000022869.4"/>
</dbReference>
<keyword evidence="8" id="KW-0458">Lysosome</keyword>
<dbReference type="SMART" id="SM00737">
    <property type="entry name" value="ML"/>
    <property type="match status" value="1"/>
</dbReference>
<dbReference type="GO" id="GO:0016020">
    <property type="term" value="C:membrane"/>
    <property type="evidence" value="ECO:0007669"/>
    <property type="project" value="GOC"/>
</dbReference>
<evidence type="ECO:0000256" key="9">
    <source>
        <dbReference type="ARBA" id="ARBA00034049"/>
    </source>
</evidence>
<sequence length="227" mass="24998">MKVDFQLVLKNLATFGQRVTNNEPELDSGRPLLATWMYYRWLEAFLTFLPALQSMVCEASGVIALGSFSWDNCDEGKDPAVIRSLTLEPDPILIPGNVTVGVVGSTSVPLSSPLKVELVLEKEVAGLWIKIPCTDYIGSCTFEDFCDVLDMLIPTGEPCPEPLRTYGLPCHCPFKEGTYSLPKSEFVVPHLELPSWLTTGNYRIESILSNRGKRLGCIKIAASLKGV</sequence>
<dbReference type="PANTHER" id="PTHR17357">
    <property type="entry name" value="GM2 GANGLIOSIDE ACTIVATOR PROTEIN"/>
    <property type="match status" value="1"/>
</dbReference>
<dbReference type="GO" id="GO:0050885">
    <property type="term" value="P:neuromuscular process controlling balance"/>
    <property type="evidence" value="ECO:0007669"/>
    <property type="project" value="Ensembl"/>
</dbReference>
<proteinExistence type="predicted"/>